<reference evidence="20" key="2">
    <citation type="journal article" date="2021" name="PeerJ">
        <title>Extensive microbial diversity within the chicken gut microbiome revealed by metagenomics and culture.</title>
        <authorList>
            <person name="Gilroy R."/>
            <person name="Ravi A."/>
            <person name="Getino M."/>
            <person name="Pursley I."/>
            <person name="Horton D.L."/>
            <person name="Alikhan N.F."/>
            <person name="Baker D."/>
            <person name="Gharbi K."/>
            <person name="Hall N."/>
            <person name="Watson M."/>
            <person name="Adriaenssens E.M."/>
            <person name="Foster-Nyarko E."/>
            <person name="Jarju S."/>
            <person name="Secka A."/>
            <person name="Antonio M."/>
            <person name="Oren A."/>
            <person name="Chaudhuri R.R."/>
            <person name="La Ragione R."/>
            <person name="Hildebrand F."/>
            <person name="Pallen M.J."/>
        </authorList>
    </citation>
    <scope>NUCLEOTIDE SEQUENCE</scope>
    <source>
        <strain evidence="20">10192</strain>
    </source>
</reference>
<evidence type="ECO:0000256" key="9">
    <source>
        <dbReference type="ARBA" id="ARBA00022516"/>
    </source>
</evidence>
<feature type="transmembrane region" description="Helical" evidence="19">
    <location>
        <begin position="191"/>
        <end position="208"/>
    </location>
</feature>
<dbReference type="GO" id="GO:0005886">
    <property type="term" value="C:plasma membrane"/>
    <property type="evidence" value="ECO:0007669"/>
    <property type="project" value="UniProtKB-SubCell"/>
</dbReference>
<evidence type="ECO:0000256" key="8">
    <source>
        <dbReference type="ARBA" id="ARBA00022475"/>
    </source>
</evidence>
<dbReference type="Pfam" id="PF01148">
    <property type="entry name" value="CTP_transf_1"/>
    <property type="match status" value="1"/>
</dbReference>
<feature type="transmembrane region" description="Helical" evidence="19">
    <location>
        <begin position="115"/>
        <end position="137"/>
    </location>
</feature>
<dbReference type="PROSITE" id="PS01315">
    <property type="entry name" value="CDS"/>
    <property type="match status" value="1"/>
</dbReference>
<protein>
    <recommendedName>
        <fullName evidence="7 18">Phosphatidate cytidylyltransferase</fullName>
        <ecNumber evidence="6 18">2.7.7.41</ecNumber>
    </recommendedName>
</protein>
<comment type="subcellular location">
    <subcellularLocation>
        <location evidence="2">Cell membrane</location>
        <topology evidence="2">Multi-pass membrane protein</topology>
    </subcellularLocation>
</comment>
<name>A0A9D9GXM6_9BACT</name>
<comment type="pathway">
    <text evidence="4">Lipid metabolism.</text>
</comment>
<dbReference type="PANTHER" id="PTHR46382">
    <property type="entry name" value="PHOSPHATIDATE CYTIDYLYLTRANSFERASE"/>
    <property type="match status" value="1"/>
</dbReference>
<keyword evidence="15 19" id="KW-0472">Membrane</keyword>
<dbReference type="AlphaFoldDB" id="A0A9D9GXM6"/>
<evidence type="ECO:0000256" key="1">
    <source>
        <dbReference type="ARBA" id="ARBA00001698"/>
    </source>
</evidence>
<evidence type="ECO:0000256" key="18">
    <source>
        <dbReference type="RuleBase" id="RU003938"/>
    </source>
</evidence>
<keyword evidence="10 18" id="KW-0808">Transferase</keyword>
<feature type="transmembrane region" description="Helical" evidence="19">
    <location>
        <begin position="90"/>
        <end position="108"/>
    </location>
</feature>
<feature type="transmembrane region" description="Helical" evidence="19">
    <location>
        <begin position="20"/>
        <end position="52"/>
    </location>
</feature>
<evidence type="ECO:0000256" key="15">
    <source>
        <dbReference type="ARBA" id="ARBA00023136"/>
    </source>
</evidence>
<feature type="transmembrane region" description="Helical" evidence="19">
    <location>
        <begin position="64"/>
        <end position="84"/>
    </location>
</feature>
<evidence type="ECO:0000256" key="11">
    <source>
        <dbReference type="ARBA" id="ARBA00022692"/>
    </source>
</evidence>
<keyword evidence="12 18" id="KW-0548">Nucleotidyltransferase</keyword>
<evidence type="ECO:0000256" key="13">
    <source>
        <dbReference type="ARBA" id="ARBA00022989"/>
    </source>
</evidence>
<sequence length="296" mass="32866">MVNEEEGQNKNGLNKNATRMLTGFVLGTIVMTCIIYGKWAILLMLLSIIFVASKEYVKILENKGFFPSLKVMFLAQLIIAAAAYFQRFDLVTVALTFSVIGTFMWVLFRGRQPYIANVATTILGIIYCGWFPLHLIFLRNLSSERFNDGLGFVVLMFTAILATDIGCYYAGRHLGKHKLAPVVSPNKTIEGSVGGAIAAVLGALLIGYFLELEWYFSVMLGLLCTVFGQIGDLSESLIKRDAGVKDSGHSLPGHGGFLDRTDSFILTIPVMYYFCKHVVFSNELLTDLITFFRGLF</sequence>
<accession>A0A9D9GXM6</accession>
<evidence type="ECO:0000256" key="12">
    <source>
        <dbReference type="ARBA" id="ARBA00022695"/>
    </source>
</evidence>
<evidence type="ECO:0000256" key="3">
    <source>
        <dbReference type="ARBA" id="ARBA00005119"/>
    </source>
</evidence>
<evidence type="ECO:0000256" key="16">
    <source>
        <dbReference type="ARBA" id="ARBA00023209"/>
    </source>
</evidence>
<keyword evidence="11 18" id="KW-0812">Transmembrane</keyword>
<dbReference type="Proteomes" id="UP000823632">
    <property type="component" value="Unassembled WGS sequence"/>
</dbReference>
<dbReference type="GO" id="GO:0004605">
    <property type="term" value="F:phosphatidate cytidylyltransferase activity"/>
    <property type="evidence" value="ECO:0007669"/>
    <property type="project" value="UniProtKB-EC"/>
</dbReference>
<keyword evidence="16" id="KW-0594">Phospholipid biosynthesis</keyword>
<evidence type="ECO:0000256" key="14">
    <source>
        <dbReference type="ARBA" id="ARBA00023098"/>
    </source>
</evidence>
<keyword evidence="17" id="KW-1208">Phospholipid metabolism</keyword>
<keyword evidence="14" id="KW-0443">Lipid metabolism</keyword>
<gene>
    <name evidence="20" type="ORF">IAC76_05485</name>
</gene>
<comment type="catalytic activity">
    <reaction evidence="1 18">
        <text>a 1,2-diacyl-sn-glycero-3-phosphate + CTP + H(+) = a CDP-1,2-diacyl-sn-glycerol + diphosphate</text>
        <dbReference type="Rhea" id="RHEA:16229"/>
        <dbReference type="ChEBI" id="CHEBI:15378"/>
        <dbReference type="ChEBI" id="CHEBI:33019"/>
        <dbReference type="ChEBI" id="CHEBI:37563"/>
        <dbReference type="ChEBI" id="CHEBI:58332"/>
        <dbReference type="ChEBI" id="CHEBI:58608"/>
        <dbReference type="EC" id="2.7.7.41"/>
    </reaction>
</comment>
<reference evidence="20" key="1">
    <citation type="submission" date="2020-10" db="EMBL/GenBank/DDBJ databases">
        <authorList>
            <person name="Gilroy R."/>
        </authorList>
    </citation>
    <scope>NUCLEOTIDE SEQUENCE</scope>
    <source>
        <strain evidence="20">10192</strain>
    </source>
</reference>
<evidence type="ECO:0000256" key="17">
    <source>
        <dbReference type="ARBA" id="ARBA00023264"/>
    </source>
</evidence>
<evidence type="ECO:0000256" key="7">
    <source>
        <dbReference type="ARBA" id="ARBA00019373"/>
    </source>
</evidence>
<comment type="pathway">
    <text evidence="3 18">Phospholipid metabolism; CDP-diacylglycerol biosynthesis; CDP-diacylglycerol from sn-glycerol 3-phosphate: step 3/3.</text>
</comment>
<dbReference type="PANTHER" id="PTHR46382:SF1">
    <property type="entry name" value="PHOSPHATIDATE CYTIDYLYLTRANSFERASE"/>
    <property type="match status" value="1"/>
</dbReference>
<evidence type="ECO:0000313" key="21">
    <source>
        <dbReference type="Proteomes" id="UP000823632"/>
    </source>
</evidence>
<evidence type="ECO:0000256" key="10">
    <source>
        <dbReference type="ARBA" id="ARBA00022679"/>
    </source>
</evidence>
<comment type="similarity">
    <text evidence="5 18">Belongs to the CDS family.</text>
</comment>
<proteinExistence type="inferred from homology"/>
<keyword evidence="9" id="KW-0444">Lipid biosynthesis</keyword>
<evidence type="ECO:0000256" key="4">
    <source>
        <dbReference type="ARBA" id="ARBA00005189"/>
    </source>
</evidence>
<dbReference type="EC" id="2.7.7.41" evidence="6 18"/>
<organism evidence="20 21">
    <name type="scientific">Candidatus Scatousia excrementipullorum</name>
    <dbReference type="NCBI Taxonomy" id="2840936"/>
    <lineage>
        <taxon>Bacteria</taxon>
        <taxon>Candidatus Scatousia</taxon>
    </lineage>
</organism>
<evidence type="ECO:0000256" key="6">
    <source>
        <dbReference type="ARBA" id="ARBA00012487"/>
    </source>
</evidence>
<keyword evidence="8" id="KW-1003">Cell membrane</keyword>
<evidence type="ECO:0000256" key="5">
    <source>
        <dbReference type="ARBA" id="ARBA00010185"/>
    </source>
</evidence>
<evidence type="ECO:0000256" key="2">
    <source>
        <dbReference type="ARBA" id="ARBA00004651"/>
    </source>
</evidence>
<dbReference type="InterPro" id="IPR000374">
    <property type="entry name" value="PC_trans"/>
</dbReference>
<dbReference type="EMBL" id="JADIND010000114">
    <property type="protein sequence ID" value="MBO8430820.1"/>
    <property type="molecule type" value="Genomic_DNA"/>
</dbReference>
<evidence type="ECO:0000256" key="19">
    <source>
        <dbReference type="SAM" id="Phobius"/>
    </source>
</evidence>
<comment type="caution">
    <text evidence="20">The sequence shown here is derived from an EMBL/GenBank/DDBJ whole genome shotgun (WGS) entry which is preliminary data.</text>
</comment>
<feature type="transmembrane region" description="Helical" evidence="19">
    <location>
        <begin position="149"/>
        <end position="170"/>
    </location>
</feature>
<keyword evidence="13 19" id="KW-1133">Transmembrane helix</keyword>
<evidence type="ECO:0000313" key="20">
    <source>
        <dbReference type="EMBL" id="MBO8430820.1"/>
    </source>
</evidence>
<dbReference type="GO" id="GO:0016024">
    <property type="term" value="P:CDP-diacylglycerol biosynthetic process"/>
    <property type="evidence" value="ECO:0007669"/>
    <property type="project" value="TreeGrafter"/>
</dbReference>